<dbReference type="AlphaFoldDB" id="A0A0G1NJ21"/>
<dbReference type="InterPro" id="IPR036005">
    <property type="entry name" value="Creatinase/aminopeptidase-like"/>
</dbReference>
<dbReference type="Gene3D" id="3.90.230.10">
    <property type="entry name" value="Creatinase/methionine aminopeptidase superfamily"/>
    <property type="match status" value="1"/>
</dbReference>
<dbReference type="GO" id="GO:0006508">
    <property type="term" value="P:proteolysis"/>
    <property type="evidence" value="ECO:0007669"/>
    <property type="project" value="UniProtKB-KW"/>
</dbReference>
<keyword evidence="5 6" id="KW-0378">Hydrolase</keyword>
<feature type="domain" description="Peptidase M24" evidence="8">
    <location>
        <begin position="12"/>
        <end position="247"/>
    </location>
</feature>
<evidence type="ECO:0000256" key="3">
    <source>
        <dbReference type="ARBA" id="ARBA00022670"/>
    </source>
</evidence>
<dbReference type="InterPro" id="IPR000994">
    <property type="entry name" value="Pept_M24"/>
</dbReference>
<dbReference type="PANTHER" id="PTHR43330">
    <property type="entry name" value="METHIONINE AMINOPEPTIDASE"/>
    <property type="match status" value="1"/>
</dbReference>
<feature type="binding site" evidence="6">
    <location>
        <position position="83"/>
    </location>
    <ligand>
        <name>substrate</name>
    </ligand>
</feature>
<dbReference type="GO" id="GO:0004239">
    <property type="term" value="F:initiator methionyl aminopeptidase activity"/>
    <property type="evidence" value="ECO:0007669"/>
    <property type="project" value="UniProtKB-UniRule"/>
</dbReference>
<feature type="binding site" evidence="6">
    <location>
        <position position="240"/>
    </location>
    <ligand>
        <name>a divalent metal cation</name>
        <dbReference type="ChEBI" id="CHEBI:60240"/>
        <label>1</label>
    </ligand>
</feature>
<evidence type="ECO:0000256" key="7">
    <source>
        <dbReference type="RuleBase" id="RU003653"/>
    </source>
</evidence>
<feature type="binding site" evidence="6">
    <location>
        <position position="209"/>
    </location>
    <ligand>
        <name>a divalent metal cation</name>
        <dbReference type="ChEBI" id="CHEBI:60240"/>
        <label>2</label>
        <note>catalytic</note>
    </ligand>
</feature>
<feature type="binding site" evidence="6">
    <location>
        <position position="113"/>
    </location>
    <ligand>
        <name>a divalent metal cation</name>
        <dbReference type="ChEBI" id="CHEBI:60240"/>
        <label>1</label>
    </ligand>
</feature>
<dbReference type="GO" id="GO:0005829">
    <property type="term" value="C:cytosol"/>
    <property type="evidence" value="ECO:0007669"/>
    <property type="project" value="TreeGrafter"/>
</dbReference>
<keyword evidence="3 6" id="KW-0645">Protease</keyword>
<comment type="caution">
    <text evidence="9">The sequence shown here is derived from an EMBL/GenBank/DDBJ whole genome shotgun (WGS) entry which is preliminary data.</text>
</comment>
<dbReference type="SUPFAM" id="SSF55920">
    <property type="entry name" value="Creatinase/aminopeptidase"/>
    <property type="match status" value="1"/>
</dbReference>
<sequence length="255" mass="27143">MIRLKTPEEIEILREGGKRLAVILSTLASKVAPGVSALELEEEARRLIKEGGDRPAFLGYRPQGAKRPFPAALCVSINDEIVHGVPNEAEKIIRDGDIVSLDFGLLHRGLITDAAITVPAGVIDKESEKLIETTKRALKSGIEAALPSSTIGDIGAAISKIVQENGFTLADSLVGHGVGYQVHEDPYVPNFGINGRGEKLAPGLVIAIEPMVNIGKSGIKTSSDGYTIKTRDGSRSAHFEHTVAITKKGNIILTL</sequence>
<dbReference type="EMBL" id="LCLS01000039">
    <property type="protein sequence ID" value="KKU20481.1"/>
    <property type="molecule type" value="Genomic_DNA"/>
</dbReference>
<dbReference type="NCBIfam" id="TIGR00500">
    <property type="entry name" value="met_pdase_I"/>
    <property type="match status" value="1"/>
</dbReference>
<dbReference type="PANTHER" id="PTHR43330:SF27">
    <property type="entry name" value="METHIONINE AMINOPEPTIDASE"/>
    <property type="match status" value="1"/>
</dbReference>
<organism evidence="9 10">
    <name type="scientific">Candidatus Nomurabacteria bacterium GW2011_GWA1_46_11</name>
    <dbReference type="NCBI Taxonomy" id="1618732"/>
    <lineage>
        <taxon>Bacteria</taxon>
        <taxon>Candidatus Nomuraibacteriota</taxon>
    </lineage>
</organism>
<dbReference type="Pfam" id="PF00557">
    <property type="entry name" value="Peptidase_M24"/>
    <property type="match status" value="1"/>
</dbReference>
<dbReference type="GO" id="GO:0070006">
    <property type="term" value="F:metalloaminopeptidase activity"/>
    <property type="evidence" value="ECO:0007669"/>
    <property type="project" value="UniProtKB-UniRule"/>
</dbReference>
<feature type="binding site" evidence="6">
    <location>
        <position position="240"/>
    </location>
    <ligand>
        <name>a divalent metal cation</name>
        <dbReference type="ChEBI" id="CHEBI:60240"/>
        <label>2</label>
        <note>catalytic</note>
    </ligand>
</feature>
<dbReference type="PRINTS" id="PR00599">
    <property type="entry name" value="MAPEPTIDASE"/>
</dbReference>
<feature type="binding site" evidence="6">
    <location>
        <position position="113"/>
    </location>
    <ligand>
        <name>a divalent metal cation</name>
        <dbReference type="ChEBI" id="CHEBI:60240"/>
        <label>2</label>
        <note>catalytic</note>
    </ligand>
</feature>
<evidence type="ECO:0000256" key="1">
    <source>
        <dbReference type="ARBA" id="ARBA00002521"/>
    </source>
</evidence>
<keyword evidence="2 6" id="KW-0031">Aminopeptidase</keyword>
<comment type="cofactor">
    <cofactor evidence="6">
        <name>Co(2+)</name>
        <dbReference type="ChEBI" id="CHEBI:48828"/>
    </cofactor>
    <cofactor evidence="6">
        <name>Zn(2+)</name>
        <dbReference type="ChEBI" id="CHEBI:29105"/>
    </cofactor>
    <cofactor evidence="6">
        <name>Mn(2+)</name>
        <dbReference type="ChEBI" id="CHEBI:29035"/>
    </cofactor>
    <cofactor evidence="6">
        <name>Fe(2+)</name>
        <dbReference type="ChEBI" id="CHEBI:29033"/>
    </cofactor>
    <text evidence="6">Binds 2 divalent metal cations per subunit. Has a high-affinity and a low affinity metal-binding site. The true nature of the physiological cofactor is under debate. The enzyme is active with cobalt, zinc, manganese or divalent iron ions. Most likely, methionine aminopeptidases function as mononuclear Fe(2+)-metalloproteases under physiological conditions, and the catalytically relevant metal-binding site has been assigned to the histidine-containing high-affinity site.</text>
</comment>
<dbReference type="Proteomes" id="UP000034107">
    <property type="component" value="Unassembled WGS sequence"/>
</dbReference>
<dbReference type="CDD" id="cd01086">
    <property type="entry name" value="MetAP1"/>
    <property type="match status" value="1"/>
</dbReference>
<evidence type="ECO:0000256" key="4">
    <source>
        <dbReference type="ARBA" id="ARBA00022723"/>
    </source>
</evidence>
<evidence type="ECO:0000259" key="8">
    <source>
        <dbReference type="Pfam" id="PF00557"/>
    </source>
</evidence>
<accession>A0A0G1NJ21</accession>
<dbReference type="EC" id="3.4.11.18" evidence="6 7"/>
<name>A0A0G1NJ21_9BACT</name>
<keyword evidence="4 6" id="KW-0479">Metal-binding</keyword>
<comment type="function">
    <text evidence="1 6">Removes the N-terminal methionine from nascent proteins. The N-terminal methionine is often cleaved when the second residue in the primary sequence is small and uncharged (Met-Ala-, Cys, Gly, Pro, Ser, Thr, or Val). Requires deformylation of the N(alpha)-formylated initiator methionine before it can be hydrolyzed.</text>
</comment>
<comment type="subunit">
    <text evidence="6">Monomer.</text>
</comment>
<evidence type="ECO:0000256" key="5">
    <source>
        <dbReference type="ARBA" id="ARBA00022801"/>
    </source>
</evidence>
<dbReference type="GO" id="GO:0046872">
    <property type="term" value="F:metal ion binding"/>
    <property type="evidence" value="ECO:0007669"/>
    <property type="project" value="UniProtKB-UniRule"/>
</dbReference>
<dbReference type="InterPro" id="IPR002467">
    <property type="entry name" value="Pept_M24A_MAP1"/>
</dbReference>
<feature type="binding site" evidence="6">
    <location>
        <position position="102"/>
    </location>
    <ligand>
        <name>a divalent metal cation</name>
        <dbReference type="ChEBI" id="CHEBI:60240"/>
        <label>1</label>
    </ligand>
</feature>
<dbReference type="HAMAP" id="MF_01974">
    <property type="entry name" value="MetAP_1"/>
    <property type="match status" value="1"/>
</dbReference>
<gene>
    <name evidence="6" type="primary">map</name>
    <name evidence="9" type="ORF">UX31_C0039G0011</name>
</gene>
<evidence type="ECO:0000313" key="9">
    <source>
        <dbReference type="EMBL" id="KKU20481.1"/>
    </source>
</evidence>
<feature type="binding site" evidence="6">
    <location>
        <position position="183"/>
    </location>
    <ligand>
        <name>substrate</name>
    </ligand>
</feature>
<evidence type="ECO:0000256" key="6">
    <source>
        <dbReference type="HAMAP-Rule" id="MF_01974"/>
    </source>
</evidence>
<dbReference type="InterPro" id="IPR001714">
    <property type="entry name" value="Pept_M24_MAP"/>
</dbReference>
<reference evidence="9 10" key="1">
    <citation type="journal article" date="2015" name="Nature">
        <title>rRNA introns, odd ribosomes, and small enigmatic genomes across a large radiation of phyla.</title>
        <authorList>
            <person name="Brown C.T."/>
            <person name="Hug L.A."/>
            <person name="Thomas B.C."/>
            <person name="Sharon I."/>
            <person name="Castelle C.J."/>
            <person name="Singh A."/>
            <person name="Wilkins M.J."/>
            <person name="Williams K.H."/>
            <person name="Banfield J.F."/>
        </authorList>
    </citation>
    <scope>NUCLEOTIDE SEQUENCE [LARGE SCALE GENOMIC DNA]</scope>
</reference>
<proteinExistence type="inferred from homology"/>
<feature type="binding site" evidence="6">
    <location>
        <position position="176"/>
    </location>
    <ligand>
        <name>a divalent metal cation</name>
        <dbReference type="ChEBI" id="CHEBI:60240"/>
        <label>2</label>
        <note>catalytic</note>
    </ligand>
</feature>
<evidence type="ECO:0000313" key="10">
    <source>
        <dbReference type="Proteomes" id="UP000034107"/>
    </source>
</evidence>
<dbReference type="PATRIC" id="fig|1618732.3.peg.946"/>
<comment type="similarity">
    <text evidence="6">Belongs to the peptidase M24A family. Methionine aminopeptidase type 1 subfamily.</text>
</comment>
<comment type="catalytic activity">
    <reaction evidence="6 7">
        <text>Release of N-terminal amino acids, preferentially methionine, from peptides and arylamides.</text>
        <dbReference type="EC" id="3.4.11.18"/>
    </reaction>
</comment>
<evidence type="ECO:0000256" key="2">
    <source>
        <dbReference type="ARBA" id="ARBA00022438"/>
    </source>
</evidence>
<protein>
    <recommendedName>
        <fullName evidence="6 7">Methionine aminopeptidase</fullName>
        <shortName evidence="6">MAP</shortName>
        <shortName evidence="6">MetAP</shortName>
        <ecNumber evidence="6 7">3.4.11.18</ecNumber>
    </recommendedName>
    <alternativeName>
        <fullName evidence="6">Peptidase M</fullName>
    </alternativeName>
</protein>